<keyword evidence="11" id="KW-1185">Reference proteome</keyword>
<evidence type="ECO:0000256" key="8">
    <source>
        <dbReference type="SAM" id="Phobius"/>
    </source>
</evidence>
<evidence type="ECO:0000313" key="11">
    <source>
        <dbReference type="Proteomes" id="UP000439550"/>
    </source>
</evidence>
<evidence type="ECO:0000256" key="7">
    <source>
        <dbReference type="ARBA" id="ARBA00023136"/>
    </source>
</evidence>
<feature type="transmembrane region" description="Helical" evidence="8">
    <location>
        <begin position="7"/>
        <end position="26"/>
    </location>
</feature>
<feature type="domain" description="EamA" evidence="9">
    <location>
        <begin position="155"/>
        <end position="284"/>
    </location>
</feature>
<feature type="transmembrane region" description="Helical" evidence="8">
    <location>
        <begin position="103"/>
        <end position="124"/>
    </location>
</feature>
<evidence type="ECO:0000256" key="3">
    <source>
        <dbReference type="ARBA" id="ARBA00022448"/>
    </source>
</evidence>
<feature type="transmembrane region" description="Helical" evidence="8">
    <location>
        <begin position="153"/>
        <end position="170"/>
    </location>
</feature>
<dbReference type="RefSeq" id="WP_343030290.1">
    <property type="nucleotide sequence ID" value="NZ_CBCRWP010000015.1"/>
</dbReference>
<keyword evidence="7 8" id="KW-0472">Membrane</keyword>
<evidence type="ECO:0000256" key="6">
    <source>
        <dbReference type="ARBA" id="ARBA00022989"/>
    </source>
</evidence>
<evidence type="ECO:0000259" key="9">
    <source>
        <dbReference type="Pfam" id="PF00892"/>
    </source>
</evidence>
<evidence type="ECO:0000256" key="4">
    <source>
        <dbReference type="ARBA" id="ARBA00022475"/>
    </source>
</evidence>
<dbReference type="Proteomes" id="UP000439550">
    <property type="component" value="Unassembled WGS sequence"/>
</dbReference>
<protein>
    <submittedName>
        <fullName evidence="10">EamA family transporter RarD</fullName>
    </submittedName>
</protein>
<proteinExistence type="inferred from homology"/>
<feature type="domain" description="EamA" evidence="9">
    <location>
        <begin position="7"/>
        <end position="147"/>
    </location>
</feature>
<evidence type="ECO:0000256" key="5">
    <source>
        <dbReference type="ARBA" id="ARBA00022692"/>
    </source>
</evidence>
<evidence type="ECO:0000256" key="1">
    <source>
        <dbReference type="ARBA" id="ARBA00004651"/>
    </source>
</evidence>
<dbReference type="AlphaFoldDB" id="A0A7X1Z6K8"/>
<dbReference type="PANTHER" id="PTHR22911">
    <property type="entry name" value="ACYL-MALONYL CONDENSING ENZYME-RELATED"/>
    <property type="match status" value="1"/>
</dbReference>
<feature type="transmembrane region" description="Helical" evidence="8">
    <location>
        <begin position="76"/>
        <end position="97"/>
    </location>
</feature>
<keyword evidence="4" id="KW-1003">Cell membrane</keyword>
<dbReference type="InterPro" id="IPR000620">
    <property type="entry name" value="EamA_dom"/>
</dbReference>
<name>A0A7X1Z6K8_9LACT</name>
<dbReference type="PANTHER" id="PTHR22911:SF137">
    <property type="entry name" value="SOLUTE CARRIER FAMILY 35 MEMBER G2-RELATED"/>
    <property type="match status" value="1"/>
</dbReference>
<evidence type="ECO:0000256" key="2">
    <source>
        <dbReference type="ARBA" id="ARBA00007362"/>
    </source>
</evidence>
<feature type="transmembrane region" description="Helical" evidence="8">
    <location>
        <begin position="213"/>
        <end position="231"/>
    </location>
</feature>
<keyword evidence="5 8" id="KW-0812">Transmembrane</keyword>
<dbReference type="NCBIfam" id="TIGR00688">
    <property type="entry name" value="rarD"/>
    <property type="match status" value="1"/>
</dbReference>
<organism evidence="10 11">
    <name type="scientific">Lactococcus hircilactis</name>
    <dbReference type="NCBI Taxonomy" id="1494462"/>
    <lineage>
        <taxon>Bacteria</taxon>
        <taxon>Bacillati</taxon>
        <taxon>Bacillota</taxon>
        <taxon>Bacilli</taxon>
        <taxon>Lactobacillales</taxon>
        <taxon>Streptococcaceae</taxon>
        <taxon>Lactococcus</taxon>
    </lineage>
</organism>
<evidence type="ECO:0000313" key="10">
    <source>
        <dbReference type="EMBL" id="MQW38561.1"/>
    </source>
</evidence>
<dbReference type="GO" id="GO:0005886">
    <property type="term" value="C:plasma membrane"/>
    <property type="evidence" value="ECO:0007669"/>
    <property type="project" value="UniProtKB-SubCell"/>
</dbReference>
<dbReference type="InterPro" id="IPR037185">
    <property type="entry name" value="EmrE-like"/>
</dbReference>
<comment type="subcellular location">
    <subcellularLocation>
        <location evidence="1">Cell membrane</location>
        <topology evidence="1">Multi-pass membrane protein</topology>
    </subcellularLocation>
</comment>
<keyword evidence="3" id="KW-0813">Transport</keyword>
<keyword evidence="6 8" id="KW-1133">Transmembrane helix</keyword>
<comment type="caution">
    <text evidence="10">The sequence shown here is derived from an EMBL/GenBank/DDBJ whole genome shotgun (WGS) entry which is preliminary data.</text>
</comment>
<feature type="transmembrane region" description="Helical" evidence="8">
    <location>
        <begin position="131"/>
        <end position="147"/>
    </location>
</feature>
<dbReference type="SUPFAM" id="SSF103481">
    <property type="entry name" value="Multidrug resistance efflux transporter EmrE"/>
    <property type="match status" value="2"/>
</dbReference>
<reference evidence="10 11" key="1">
    <citation type="submission" date="2019-10" db="EMBL/GenBank/DDBJ databases">
        <authorList>
            <person name="Dong K."/>
        </authorList>
    </citation>
    <scope>NUCLEOTIDE SEQUENCE [LARGE SCALE GENOMIC DNA]</scope>
    <source>
        <strain evidence="10 11">DSM 28960</strain>
    </source>
</reference>
<gene>
    <name evidence="10" type="primary">rarD</name>
    <name evidence="10" type="ORF">GHI93_01175</name>
</gene>
<comment type="similarity">
    <text evidence="2">Belongs to the EamA transporter family.</text>
</comment>
<sequence length="297" mass="33898">MKNQRNFGILLGVFCYVLWGALVYYWHLLSHVNAIEVFSYRIIFTILSMMVYFMLTKKTKKLGHEIKTLYHQKKSFIFALIASLFLGVNWVVFIYAVSVRQATQASIAGYIMPLVSIFLALVFLKESLDRYMIISMGLAFIGVIVMVVNSGHFPLLTLVMSVCFPIYGLFKKFYRLSSDTAMVFESLVLLPFILIFILFFAKHAFWNYDLKTIFYLVMSGPVTAIPLLLFAESLKRAPLSLIGFIQYLNPTISLAISVTLLGESLSRADFYSLIFIALGIIIFIMGQIPLLRKKQMS</sequence>
<dbReference type="InterPro" id="IPR004626">
    <property type="entry name" value="RarD"/>
</dbReference>
<accession>A0A7X1Z6K8</accession>
<dbReference type="EMBL" id="WITJ01000002">
    <property type="protein sequence ID" value="MQW38561.1"/>
    <property type="molecule type" value="Genomic_DNA"/>
</dbReference>
<feature type="transmembrane region" description="Helical" evidence="8">
    <location>
        <begin position="238"/>
        <end position="258"/>
    </location>
</feature>
<feature type="transmembrane region" description="Helical" evidence="8">
    <location>
        <begin position="270"/>
        <end position="291"/>
    </location>
</feature>
<feature type="transmembrane region" description="Helical" evidence="8">
    <location>
        <begin position="38"/>
        <end position="55"/>
    </location>
</feature>
<dbReference type="Pfam" id="PF00892">
    <property type="entry name" value="EamA"/>
    <property type="match status" value="2"/>
</dbReference>
<feature type="transmembrane region" description="Helical" evidence="8">
    <location>
        <begin position="182"/>
        <end position="201"/>
    </location>
</feature>